<organism evidence="22 23">
    <name type="scientific">Agaricus bisporus var. burnettii</name>
    <dbReference type="NCBI Taxonomy" id="192524"/>
    <lineage>
        <taxon>Eukaryota</taxon>
        <taxon>Fungi</taxon>
        <taxon>Dikarya</taxon>
        <taxon>Basidiomycota</taxon>
        <taxon>Agaricomycotina</taxon>
        <taxon>Agaricomycetes</taxon>
        <taxon>Agaricomycetidae</taxon>
        <taxon>Agaricales</taxon>
        <taxon>Agaricineae</taxon>
        <taxon>Agaricaceae</taxon>
        <taxon>Agaricus</taxon>
    </lineage>
</organism>
<evidence type="ECO:0000256" key="3">
    <source>
        <dbReference type="ARBA" id="ARBA00010790"/>
    </source>
</evidence>
<comment type="catalytic activity">
    <reaction evidence="15">
        <text>pyranose + acceptor = pyranos-3-ulose + reduced acceptor.</text>
        <dbReference type="EC" id="1.1.99.29"/>
    </reaction>
</comment>
<protein>
    <recommendedName>
        <fullName evidence="5">pyranose dehydrogenase (acceptor)</fullName>
        <ecNumber evidence="5">1.1.99.29</ecNumber>
    </recommendedName>
</protein>
<dbReference type="GO" id="GO:0033718">
    <property type="term" value="F:pyranose dehydrogenase (acceptor) activity"/>
    <property type="evidence" value="ECO:0007669"/>
    <property type="project" value="UniProtKB-EC"/>
</dbReference>
<comment type="caution">
    <text evidence="22">The sequence shown here is derived from an EMBL/GenBank/DDBJ whole genome shotgun (WGS) entry which is preliminary data.</text>
</comment>
<sequence length="532" mass="57436">MSAYDFVVIGGGNGGLVVASRLSEDIDVQVLVLEAGPEVESLPEVFVPGLAGTGEAASTLNWAYQTVPQENMNGRQLRVSAGRALGGSTIINSMIASRGAKAQYDAMGTLNNSTDWNWDSLLTYFKRSEVFTSPNAFQSANGADYDTSVHGPPSLSDAGKGAVKVGFPNYYFPQSQMFVEALTSDDSLMGTRYQRTKDLADGDPGRHVGVACNTLDAANNTRCSATCGYITPFLGVRPNLQVITNAMVSKILWDDTKRANGSIVANKVEYFIEGDNTPKYAEVNVDNGGEVVLAAGTIGTPKVMELSGVGSSSLLKGLGIEVVLDLPSVGENLADHVHSWASSTTHASLTKDVLHQNKAFADEQLDMWHQNRSGLYSAAPRTLALTVPSDLLPKDRITDLINNARNNIHMYASKYANGNSKLEQGIKVQHQISLDLYERDEQLPSELNLEPGYSGPTSVDQRGNLNFTTINAVFYSPLSRGRTHITSTDHNARPAVDPAYWSHPIDVAMHVASLQAARKLLRTPPLQSIYIK</sequence>
<dbReference type="EC" id="1.1.99.29" evidence="5"/>
<evidence type="ECO:0000259" key="20">
    <source>
        <dbReference type="PROSITE" id="PS00623"/>
    </source>
</evidence>
<evidence type="ECO:0000256" key="12">
    <source>
        <dbReference type="ARBA" id="ARBA00024699"/>
    </source>
</evidence>
<dbReference type="PIRSF" id="PIRSF000137">
    <property type="entry name" value="Alcohol_oxidase"/>
    <property type="match status" value="1"/>
</dbReference>
<evidence type="ECO:0000256" key="7">
    <source>
        <dbReference type="ARBA" id="ARBA00022630"/>
    </source>
</evidence>
<evidence type="ECO:0000256" key="19">
    <source>
        <dbReference type="RuleBase" id="RU003968"/>
    </source>
</evidence>
<comment type="catalytic activity">
    <reaction evidence="16">
        <text>a pyranoside + acceptor = a pyranosid-3-ulose + reduced acceptor.</text>
        <dbReference type="EC" id="1.1.99.29"/>
    </reaction>
</comment>
<evidence type="ECO:0000313" key="22">
    <source>
        <dbReference type="EMBL" id="KAF7783307.1"/>
    </source>
</evidence>
<dbReference type="SUPFAM" id="SSF54373">
    <property type="entry name" value="FAD-linked reductases, C-terminal domain"/>
    <property type="match status" value="1"/>
</dbReference>
<dbReference type="Proteomes" id="UP000629468">
    <property type="component" value="Unassembled WGS sequence"/>
</dbReference>
<comment type="subunit">
    <text evidence="4">Monomer.</text>
</comment>
<feature type="binding site" evidence="18">
    <location>
        <position position="248"/>
    </location>
    <ligand>
        <name>FAD</name>
        <dbReference type="ChEBI" id="CHEBI:57692"/>
    </ligand>
</feature>
<comment type="catalytic activity">
    <reaction evidence="14">
        <text>pyranose + acceptor = pyranos-2,3-diulose + reduced acceptor.</text>
        <dbReference type="EC" id="1.1.99.29"/>
    </reaction>
</comment>
<dbReference type="SUPFAM" id="SSF51905">
    <property type="entry name" value="FAD/NAD(P)-binding domain"/>
    <property type="match status" value="1"/>
</dbReference>
<dbReference type="EMBL" id="JABXXO010000003">
    <property type="protein sequence ID" value="KAF7783307.1"/>
    <property type="molecule type" value="Genomic_DNA"/>
</dbReference>
<evidence type="ECO:0000256" key="13">
    <source>
        <dbReference type="ARBA" id="ARBA00033986"/>
    </source>
</evidence>
<keyword evidence="8" id="KW-0732">Signal</keyword>
<dbReference type="InterPro" id="IPR036188">
    <property type="entry name" value="FAD/NAD-bd_sf"/>
</dbReference>
<dbReference type="InterPro" id="IPR007867">
    <property type="entry name" value="GMC_OxRtase_C"/>
</dbReference>
<reference evidence="22 23" key="1">
    <citation type="journal article" name="Sci. Rep.">
        <title>Telomere-to-telomere assembled and centromere annotated genomes of the two main subspecies of the button mushroom Agaricus bisporus reveal especially polymorphic chromosome ends.</title>
        <authorList>
            <person name="Sonnenberg A.S.M."/>
            <person name="Sedaghat-Telgerd N."/>
            <person name="Lavrijssen B."/>
            <person name="Ohm R.A."/>
            <person name="Hendrickx P.M."/>
            <person name="Scholtmeijer K."/>
            <person name="Baars J.J.P."/>
            <person name="van Peer A."/>
        </authorList>
    </citation>
    <scope>NUCLEOTIDE SEQUENCE [LARGE SCALE GENOMIC DNA]</scope>
    <source>
        <strain evidence="22 23">H119_p4</strain>
    </source>
</reference>
<evidence type="ECO:0000256" key="17">
    <source>
        <dbReference type="ARBA" id="ARBA00034059"/>
    </source>
</evidence>
<comment type="cofactor">
    <cofactor evidence="1 18">
        <name>FAD</name>
        <dbReference type="ChEBI" id="CHEBI:57692"/>
    </cofactor>
</comment>
<feature type="domain" description="Glucose-methanol-choline oxidoreductase N-terminal" evidence="20">
    <location>
        <begin position="82"/>
        <end position="105"/>
    </location>
</feature>
<dbReference type="AlphaFoldDB" id="A0A8H7F9Q0"/>
<dbReference type="PROSITE" id="PS00623">
    <property type="entry name" value="GMC_OXRED_1"/>
    <property type="match status" value="1"/>
</dbReference>
<evidence type="ECO:0000256" key="9">
    <source>
        <dbReference type="ARBA" id="ARBA00022827"/>
    </source>
</evidence>
<evidence type="ECO:0000256" key="4">
    <source>
        <dbReference type="ARBA" id="ARBA00011245"/>
    </source>
</evidence>
<dbReference type="Pfam" id="PF00732">
    <property type="entry name" value="GMC_oxred_N"/>
    <property type="match status" value="1"/>
</dbReference>
<dbReference type="PROSITE" id="PS00624">
    <property type="entry name" value="GMC_OXRED_2"/>
    <property type="match status" value="1"/>
</dbReference>
<comment type="similarity">
    <text evidence="3 19">Belongs to the GMC oxidoreductase family.</text>
</comment>
<evidence type="ECO:0000256" key="14">
    <source>
        <dbReference type="ARBA" id="ARBA00034010"/>
    </source>
</evidence>
<keyword evidence="6" id="KW-0964">Secreted</keyword>
<keyword evidence="7 19" id="KW-0285">Flavoprotein</keyword>
<gene>
    <name evidence="22" type="ORF">Agabi119p4_2683</name>
</gene>
<comment type="catalytic activity">
    <reaction evidence="13">
        <text>pyranose + acceptor = pyranos-2-ulose + reduced acceptor.</text>
        <dbReference type="EC" id="1.1.99.29"/>
    </reaction>
</comment>
<comment type="subcellular location">
    <subcellularLocation>
        <location evidence="2">Secreted</location>
    </subcellularLocation>
</comment>
<keyword evidence="10" id="KW-0560">Oxidoreductase</keyword>
<comment type="catalytic activity">
    <reaction evidence="17">
        <text>a pyranoside + acceptor = a pyranosid-3,4-diulose + reduced acceptor.</text>
        <dbReference type="EC" id="1.1.99.29"/>
    </reaction>
</comment>
<evidence type="ECO:0000256" key="2">
    <source>
        <dbReference type="ARBA" id="ARBA00004613"/>
    </source>
</evidence>
<evidence type="ECO:0000256" key="6">
    <source>
        <dbReference type="ARBA" id="ARBA00022525"/>
    </source>
</evidence>
<evidence type="ECO:0000256" key="5">
    <source>
        <dbReference type="ARBA" id="ARBA00013177"/>
    </source>
</evidence>
<dbReference type="Gene3D" id="3.30.560.10">
    <property type="entry name" value="Glucose Oxidase, domain 3"/>
    <property type="match status" value="1"/>
</dbReference>
<evidence type="ECO:0000256" key="16">
    <source>
        <dbReference type="ARBA" id="ARBA00034050"/>
    </source>
</evidence>
<comment type="function">
    <text evidence="12">Catalyzes the single-oxidation or sequential double oxidation reaction of carbohydrates primarily at carbon-2 and/or carbon-3 with the concomitant reduction of the flavin. The enzyme exhibits a broad sugar substrate specificity, oxidizing different aldopyranoses to the corresponding C-1, C-2, C-3 or C-1,2, C-2,3 and C-3,4 (di)dehydro sugars with substrate-specific regioselectivity. Accepts only a narrow range of electron acceptors such as substituted benzoquinones and complexed metal ions and reacts extremely slowly with O(2) as acceptor. May play a role in the natural recycling of plant matter by oxidizing all major monosaccharides in lignocellulose and by reducing quinone compounds or reactive radical species generated during lignin depolymerization.</text>
</comment>
<name>A0A8H7F9Q0_AGABI</name>
<dbReference type="GO" id="GO:0050660">
    <property type="term" value="F:flavin adenine dinucleotide binding"/>
    <property type="evidence" value="ECO:0007669"/>
    <property type="project" value="InterPro"/>
</dbReference>
<accession>A0A8H7F9Q0</accession>
<evidence type="ECO:0000256" key="11">
    <source>
        <dbReference type="ARBA" id="ARBA00023180"/>
    </source>
</evidence>
<keyword evidence="9 18" id="KW-0274">FAD</keyword>
<evidence type="ECO:0000256" key="1">
    <source>
        <dbReference type="ARBA" id="ARBA00001974"/>
    </source>
</evidence>
<evidence type="ECO:0000256" key="15">
    <source>
        <dbReference type="ARBA" id="ARBA00034029"/>
    </source>
</evidence>
<evidence type="ECO:0000256" key="10">
    <source>
        <dbReference type="ARBA" id="ARBA00023002"/>
    </source>
</evidence>
<evidence type="ECO:0000256" key="8">
    <source>
        <dbReference type="ARBA" id="ARBA00022729"/>
    </source>
</evidence>
<dbReference type="Gene3D" id="3.50.50.60">
    <property type="entry name" value="FAD/NAD(P)-binding domain"/>
    <property type="match status" value="1"/>
</dbReference>
<evidence type="ECO:0000313" key="23">
    <source>
        <dbReference type="Proteomes" id="UP000629468"/>
    </source>
</evidence>
<dbReference type="InterPro" id="IPR012132">
    <property type="entry name" value="GMC_OxRdtase"/>
</dbReference>
<keyword evidence="11" id="KW-0325">Glycoprotein</keyword>
<dbReference type="GO" id="GO:0005576">
    <property type="term" value="C:extracellular region"/>
    <property type="evidence" value="ECO:0007669"/>
    <property type="project" value="UniProtKB-SubCell"/>
</dbReference>
<evidence type="ECO:0000259" key="21">
    <source>
        <dbReference type="PROSITE" id="PS00624"/>
    </source>
</evidence>
<dbReference type="Pfam" id="PF05199">
    <property type="entry name" value="GMC_oxred_C"/>
    <property type="match status" value="1"/>
</dbReference>
<dbReference type="InterPro" id="IPR000172">
    <property type="entry name" value="GMC_OxRdtase_N"/>
</dbReference>
<feature type="domain" description="Glucose-methanol-choline oxidoreductase N-terminal" evidence="21">
    <location>
        <begin position="296"/>
        <end position="310"/>
    </location>
</feature>
<dbReference type="PANTHER" id="PTHR11552:SF201">
    <property type="entry name" value="GLUCOSE-METHANOL-CHOLINE OXIDOREDUCTASE N-TERMINAL DOMAIN-CONTAINING PROTEIN"/>
    <property type="match status" value="1"/>
</dbReference>
<proteinExistence type="inferred from homology"/>
<dbReference type="PANTHER" id="PTHR11552">
    <property type="entry name" value="GLUCOSE-METHANOL-CHOLINE GMC OXIDOREDUCTASE"/>
    <property type="match status" value="1"/>
</dbReference>
<evidence type="ECO:0000256" key="18">
    <source>
        <dbReference type="PIRSR" id="PIRSR000137-2"/>
    </source>
</evidence>